<protein>
    <submittedName>
        <fullName evidence="1">Uncharacterized protein</fullName>
    </submittedName>
</protein>
<sequence length="98" mass="11146">MAPNVVGRVLQEKLLLFPVRSMRPRGEKSRDRSGVGSDECVRVRGGFRELDEGGIGKVRVDSQRCLSFARGAYLKFRLKDPGFCRLILEIKISRFKSF</sequence>
<gene>
    <name evidence="1" type="ORF">TNCT_510341</name>
</gene>
<reference evidence="1" key="1">
    <citation type="submission" date="2020-07" db="EMBL/GenBank/DDBJ databases">
        <title>Multicomponent nature underlies the extraordinary mechanical properties of spider dragline silk.</title>
        <authorList>
            <person name="Kono N."/>
            <person name="Nakamura H."/>
            <person name="Mori M."/>
            <person name="Yoshida Y."/>
            <person name="Ohtoshi R."/>
            <person name="Malay A.D."/>
            <person name="Moran D.A.P."/>
            <person name="Tomita M."/>
            <person name="Numata K."/>
            <person name="Arakawa K."/>
        </authorList>
    </citation>
    <scope>NUCLEOTIDE SEQUENCE</scope>
</reference>
<dbReference type="EMBL" id="BMAO01026581">
    <property type="protein sequence ID" value="GFR10821.1"/>
    <property type="molecule type" value="Genomic_DNA"/>
</dbReference>
<dbReference type="AlphaFoldDB" id="A0A8X6JL19"/>
<accession>A0A8X6JL19</accession>
<dbReference type="Proteomes" id="UP000887116">
    <property type="component" value="Unassembled WGS sequence"/>
</dbReference>
<name>A0A8X6JL19_TRICU</name>
<evidence type="ECO:0000313" key="1">
    <source>
        <dbReference type="EMBL" id="GFR10821.1"/>
    </source>
</evidence>
<comment type="caution">
    <text evidence="1">The sequence shown here is derived from an EMBL/GenBank/DDBJ whole genome shotgun (WGS) entry which is preliminary data.</text>
</comment>
<dbReference type="OrthoDB" id="10292225at2759"/>
<evidence type="ECO:0000313" key="2">
    <source>
        <dbReference type="Proteomes" id="UP000887116"/>
    </source>
</evidence>
<proteinExistence type="predicted"/>
<organism evidence="1 2">
    <name type="scientific">Trichonephila clavata</name>
    <name type="common">Joro spider</name>
    <name type="synonym">Nephila clavata</name>
    <dbReference type="NCBI Taxonomy" id="2740835"/>
    <lineage>
        <taxon>Eukaryota</taxon>
        <taxon>Metazoa</taxon>
        <taxon>Ecdysozoa</taxon>
        <taxon>Arthropoda</taxon>
        <taxon>Chelicerata</taxon>
        <taxon>Arachnida</taxon>
        <taxon>Araneae</taxon>
        <taxon>Araneomorphae</taxon>
        <taxon>Entelegynae</taxon>
        <taxon>Araneoidea</taxon>
        <taxon>Nephilidae</taxon>
        <taxon>Trichonephila</taxon>
    </lineage>
</organism>
<keyword evidence="2" id="KW-1185">Reference proteome</keyword>